<reference evidence="1 2" key="1">
    <citation type="submission" date="2013-04" db="EMBL/GenBank/DDBJ databases">
        <authorList>
            <person name="Weinstock G."/>
            <person name="Sodergren E."/>
            <person name="Lobos E.A."/>
            <person name="Fulton L."/>
            <person name="Fulton R."/>
            <person name="Courtney L."/>
            <person name="Fronick C."/>
            <person name="O'Laughlin M."/>
            <person name="Godfrey J."/>
            <person name="Wilson R.M."/>
            <person name="Miner T."/>
            <person name="Farmer C."/>
            <person name="Delehaunty K."/>
            <person name="Cordes M."/>
            <person name="Minx P."/>
            <person name="Tomlinson C."/>
            <person name="Chen J."/>
            <person name="Wollam A."/>
            <person name="Pepin K.H."/>
            <person name="Palsikar V.B."/>
            <person name="Zhang X."/>
            <person name="Suruliraj S."/>
            <person name="Perna N.T."/>
            <person name="Plunkett G."/>
            <person name="Warren W."/>
            <person name="Mitreva M."/>
            <person name="Mardis E.R."/>
            <person name="Wilson R.K."/>
        </authorList>
    </citation>
    <scope>NUCLEOTIDE SEQUENCE [LARGE SCALE GENOMIC DNA]</scope>
    <source>
        <strain evidence="1 2">DSM 4568</strain>
    </source>
</reference>
<evidence type="ECO:0000313" key="2">
    <source>
        <dbReference type="Proteomes" id="UP000014585"/>
    </source>
</evidence>
<accession>S3IN41</accession>
<sequence>MIDLPLTLALSPRGRGDKNKRYFEYILSPKGRGDKNKRFYEYILSRRERGQE</sequence>
<dbReference type="AlphaFoldDB" id="S3IN41"/>
<dbReference type="Proteomes" id="UP000014585">
    <property type="component" value="Unassembled WGS sequence"/>
</dbReference>
<comment type="caution">
    <text evidence="1">The sequence shown here is derived from an EMBL/GenBank/DDBJ whole genome shotgun (WGS) entry which is preliminary data.</text>
</comment>
<protein>
    <submittedName>
        <fullName evidence="1">Uncharacterized protein</fullName>
    </submittedName>
</protein>
<name>S3IN41_9ENTR</name>
<proteinExistence type="predicted"/>
<organism evidence="1 2">
    <name type="scientific">Cedecea davisae DSM 4568</name>
    <dbReference type="NCBI Taxonomy" id="566551"/>
    <lineage>
        <taxon>Bacteria</taxon>
        <taxon>Pseudomonadati</taxon>
        <taxon>Pseudomonadota</taxon>
        <taxon>Gammaproteobacteria</taxon>
        <taxon>Enterobacterales</taxon>
        <taxon>Enterobacteriaceae</taxon>
        <taxon>Cedecea</taxon>
    </lineage>
</organism>
<dbReference type="HOGENOM" id="CLU_3078047_0_0_6"/>
<gene>
    <name evidence="1" type="ORF">HMPREF0201_03444</name>
</gene>
<evidence type="ECO:0000313" key="1">
    <source>
        <dbReference type="EMBL" id="EPF15208.1"/>
    </source>
</evidence>
<dbReference type="STRING" id="566551.HMPREF0201_03444"/>
<dbReference type="EMBL" id="ATDT01000031">
    <property type="protein sequence ID" value="EPF15208.1"/>
    <property type="molecule type" value="Genomic_DNA"/>
</dbReference>